<dbReference type="SUPFAM" id="SSF48452">
    <property type="entry name" value="TPR-like"/>
    <property type="match status" value="1"/>
</dbReference>
<evidence type="ECO:0000259" key="12">
    <source>
        <dbReference type="Pfam" id="PF07730"/>
    </source>
</evidence>
<sequence>MVAKALKLNNIICGIFIIVSLQLVHGQKQDVNIEAVNAIKQNINQSKKTIQLKWMDSLLTLIRDTKGFKYDSIARETIDFSIQLDSFNLAAYHTANLINYNNNFVGNPKEGVSLFNKYFPILETHISLRNKASLYIDSGDSYYYIGKVDKSIEHYDKAIFYADKDNNQRIKAFAILYKGYAYNDEGQFVEASKTLINAVKIFENVKDTFNIIGAKNSLGIVYSKNGFLEEANTERNEALVLAKKTNSIGQIATLEVNAAADFRKTKDYEKQIKSLQTALAASKQSRFADDLYPRIVNPLILAYVNTDSLDRAKFYLKKIENSDKNYTQGVYESSYIKSKQQIELADKNYNQALQLGTTYLTIVNNSNNVNNIEHAERFLSQVYDSLGNDSKAFFHYKNAKHIEDSIYNIQKTKALSYYQTLYETEKRDAMIKAQESDILLLDSKNRVKNQWLIFGSLGLLGLFSIVYLYRSKQFLKKKEQLQKVFAQDLLRNIERERSRISSELHDSIGQSLLLIRNKIVLNDDIENSNTSLVDNAIHEVRTISQDLHPFQFEKLGLIKSLKYLIEKLQNNSNIFYSEDIDELKDEIPIEQTIFVYRMIQECLNNVEKHSEAKACQLNIEEVADAVTFEVKDNGVGFDLTEGIDQLNSLGMQTLKERAKIINAQLSISSTKGKGTTVIIKVPKK</sequence>
<evidence type="ECO:0000256" key="9">
    <source>
        <dbReference type="PROSITE-ProRule" id="PRU00339"/>
    </source>
</evidence>
<comment type="catalytic activity">
    <reaction evidence="1">
        <text>ATP + protein L-histidine = ADP + protein N-phospho-L-histidine.</text>
        <dbReference type="EC" id="2.7.13.3"/>
    </reaction>
</comment>
<feature type="domain" description="Signal transduction histidine kinase subgroup 3 dimerisation and phosphoacceptor" evidence="12">
    <location>
        <begin position="496"/>
        <end position="546"/>
    </location>
</feature>
<keyword evidence="9" id="KW-0802">TPR repeat</keyword>
<keyword evidence="10" id="KW-0472">Membrane</keyword>
<organism evidence="13 14">
    <name type="scientific">Winogradskyella marina</name>
    <dbReference type="NCBI Taxonomy" id="2785530"/>
    <lineage>
        <taxon>Bacteria</taxon>
        <taxon>Pseudomonadati</taxon>
        <taxon>Bacteroidota</taxon>
        <taxon>Flavobacteriia</taxon>
        <taxon>Flavobacteriales</taxon>
        <taxon>Flavobacteriaceae</taxon>
        <taxon>Winogradskyella</taxon>
    </lineage>
</organism>
<dbReference type="Gene3D" id="1.25.40.10">
    <property type="entry name" value="Tetratricopeptide repeat domain"/>
    <property type="match status" value="1"/>
</dbReference>
<dbReference type="InterPro" id="IPR011990">
    <property type="entry name" value="TPR-like_helical_dom_sf"/>
</dbReference>
<dbReference type="Pfam" id="PF02518">
    <property type="entry name" value="HATPase_c"/>
    <property type="match status" value="1"/>
</dbReference>
<dbReference type="PANTHER" id="PTHR24421">
    <property type="entry name" value="NITRATE/NITRITE SENSOR PROTEIN NARX-RELATED"/>
    <property type="match status" value="1"/>
</dbReference>
<dbReference type="EC" id="2.7.13.3" evidence="2"/>
<dbReference type="Gene3D" id="1.20.5.1930">
    <property type="match status" value="1"/>
</dbReference>
<evidence type="ECO:0000256" key="1">
    <source>
        <dbReference type="ARBA" id="ARBA00000085"/>
    </source>
</evidence>
<dbReference type="InterPro" id="IPR011712">
    <property type="entry name" value="Sig_transdc_His_kin_sub3_dim/P"/>
</dbReference>
<dbReference type="SUPFAM" id="SSF55874">
    <property type="entry name" value="ATPase domain of HSP90 chaperone/DNA topoisomerase II/histidine kinase"/>
    <property type="match status" value="1"/>
</dbReference>
<feature type="domain" description="Histidine kinase/HSP90-like ATPase" evidence="11">
    <location>
        <begin position="593"/>
        <end position="683"/>
    </location>
</feature>
<keyword evidence="7" id="KW-0067">ATP-binding</keyword>
<dbReference type="EMBL" id="JADOET010000003">
    <property type="protein sequence ID" value="MBF8149349.1"/>
    <property type="molecule type" value="Genomic_DNA"/>
</dbReference>
<evidence type="ECO:0000256" key="4">
    <source>
        <dbReference type="ARBA" id="ARBA00022679"/>
    </source>
</evidence>
<evidence type="ECO:0000313" key="13">
    <source>
        <dbReference type="EMBL" id="MBF8149349.1"/>
    </source>
</evidence>
<evidence type="ECO:0000256" key="10">
    <source>
        <dbReference type="SAM" id="Phobius"/>
    </source>
</evidence>
<proteinExistence type="predicted"/>
<feature type="transmembrane region" description="Helical" evidence="10">
    <location>
        <begin position="451"/>
        <end position="469"/>
    </location>
</feature>
<feature type="repeat" description="TPR" evidence="9">
    <location>
        <begin position="132"/>
        <end position="165"/>
    </location>
</feature>
<name>A0ABS0EG18_9FLAO</name>
<evidence type="ECO:0000313" key="14">
    <source>
        <dbReference type="Proteomes" id="UP000611215"/>
    </source>
</evidence>
<evidence type="ECO:0000256" key="8">
    <source>
        <dbReference type="ARBA" id="ARBA00023012"/>
    </source>
</evidence>
<keyword evidence="14" id="KW-1185">Reference proteome</keyword>
<dbReference type="Proteomes" id="UP000611215">
    <property type="component" value="Unassembled WGS sequence"/>
</dbReference>
<keyword evidence="6 13" id="KW-0418">Kinase</keyword>
<dbReference type="SMART" id="SM00028">
    <property type="entry name" value="TPR"/>
    <property type="match status" value="2"/>
</dbReference>
<comment type="caution">
    <text evidence="13">The sequence shown here is derived from an EMBL/GenBank/DDBJ whole genome shotgun (WGS) entry which is preliminary data.</text>
</comment>
<accession>A0ABS0EG18</accession>
<dbReference type="RefSeq" id="WP_195870626.1">
    <property type="nucleotide sequence ID" value="NZ_JADOET010000003.1"/>
</dbReference>
<dbReference type="InterPro" id="IPR019734">
    <property type="entry name" value="TPR_rpt"/>
</dbReference>
<dbReference type="PROSITE" id="PS50005">
    <property type="entry name" value="TPR"/>
    <property type="match status" value="1"/>
</dbReference>
<dbReference type="Gene3D" id="3.30.565.10">
    <property type="entry name" value="Histidine kinase-like ATPase, C-terminal domain"/>
    <property type="match status" value="1"/>
</dbReference>
<evidence type="ECO:0000256" key="5">
    <source>
        <dbReference type="ARBA" id="ARBA00022741"/>
    </source>
</evidence>
<reference evidence="13 14" key="1">
    <citation type="submission" date="2020-11" db="EMBL/GenBank/DDBJ databases">
        <title>Winogradskyella marina sp. nov., isolated from marine sediment.</title>
        <authorList>
            <person name="Bo J."/>
            <person name="Wang S."/>
            <person name="Song X."/>
            <person name="Du Z."/>
        </authorList>
    </citation>
    <scope>NUCLEOTIDE SEQUENCE [LARGE SCALE GENOMIC DNA]</scope>
    <source>
        <strain evidence="13 14">F6397</strain>
    </source>
</reference>
<dbReference type="CDD" id="cd16917">
    <property type="entry name" value="HATPase_UhpB-NarQ-NarX-like"/>
    <property type="match status" value="1"/>
</dbReference>
<evidence type="ECO:0000256" key="2">
    <source>
        <dbReference type="ARBA" id="ARBA00012438"/>
    </source>
</evidence>
<keyword evidence="10" id="KW-0812">Transmembrane</keyword>
<keyword evidence="3" id="KW-0597">Phosphoprotein</keyword>
<keyword evidence="4" id="KW-0808">Transferase</keyword>
<dbReference type="InterPro" id="IPR036890">
    <property type="entry name" value="HATPase_C_sf"/>
</dbReference>
<dbReference type="PANTHER" id="PTHR24421:SF10">
    <property type="entry name" value="NITRATE_NITRITE SENSOR PROTEIN NARQ"/>
    <property type="match status" value="1"/>
</dbReference>
<gene>
    <name evidence="13" type="ORF">ITJ86_05540</name>
</gene>
<dbReference type="InterPro" id="IPR003594">
    <property type="entry name" value="HATPase_dom"/>
</dbReference>
<keyword evidence="8" id="KW-0902">Two-component regulatory system</keyword>
<dbReference type="GO" id="GO:0016301">
    <property type="term" value="F:kinase activity"/>
    <property type="evidence" value="ECO:0007669"/>
    <property type="project" value="UniProtKB-KW"/>
</dbReference>
<evidence type="ECO:0000256" key="3">
    <source>
        <dbReference type="ARBA" id="ARBA00022553"/>
    </source>
</evidence>
<evidence type="ECO:0000256" key="6">
    <source>
        <dbReference type="ARBA" id="ARBA00022777"/>
    </source>
</evidence>
<evidence type="ECO:0000256" key="7">
    <source>
        <dbReference type="ARBA" id="ARBA00022840"/>
    </source>
</evidence>
<keyword evidence="10" id="KW-1133">Transmembrane helix</keyword>
<evidence type="ECO:0000259" key="11">
    <source>
        <dbReference type="Pfam" id="PF02518"/>
    </source>
</evidence>
<dbReference type="Pfam" id="PF07730">
    <property type="entry name" value="HisKA_3"/>
    <property type="match status" value="1"/>
</dbReference>
<protein>
    <recommendedName>
        <fullName evidence="2">histidine kinase</fullName>
        <ecNumber evidence="2">2.7.13.3</ecNumber>
    </recommendedName>
</protein>
<dbReference type="InterPro" id="IPR050482">
    <property type="entry name" value="Sensor_HK_TwoCompSys"/>
</dbReference>
<keyword evidence="5" id="KW-0547">Nucleotide-binding</keyword>